<organism evidence="1 2">
    <name type="scientific">Funiculus sociatus GB2-A5</name>
    <dbReference type="NCBI Taxonomy" id="2933946"/>
    <lineage>
        <taxon>Bacteria</taxon>
        <taxon>Bacillati</taxon>
        <taxon>Cyanobacteriota</taxon>
        <taxon>Cyanophyceae</taxon>
        <taxon>Coleofasciculales</taxon>
        <taxon>Coleofasciculaceae</taxon>
        <taxon>Funiculus</taxon>
    </lineage>
</organism>
<gene>
    <name evidence="1" type="ORF">NDI37_14550</name>
</gene>
<dbReference type="Proteomes" id="UP001442494">
    <property type="component" value="Unassembled WGS sequence"/>
</dbReference>
<keyword evidence="2" id="KW-1185">Reference proteome</keyword>
<proteinExistence type="predicted"/>
<comment type="caution">
    <text evidence="1">The sequence shown here is derived from an EMBL/GenBank/DDBJ whole genome shotgun (WGS) entry which is preliminary data.</text>
</comment>
<dbReference type="RefSeq" id="WP_190419355.1">
    <property type="nucleotide sequence ID" value="NZ_JAMPKK010000030.1"/>
</dbReference>
<evidence type="ECO:0000313" key="2">
    <source>
        <dbReference type="Proteomes" id="UP001442494"/>
    </source>
</evidence>
<reference evidence="1 2" key="1">
    <citation type="submission" date="2022-04" db="EMBL/GenBank/DDBJ databases">
        <title>Positive selection, recombination, and allopatry shape intraspecific diversity of widespread and dominant cyanobacteria.</title>
        <authorList>
            <person name="Wei J."/>
            <person name="Shu W."/>
            <person name="Hu C."/>
        </authorList>
    </citation>
    <scope>NUCLEOTIDE SEQUENCE [LARGE SCALE GENOMIC DNA]</scope>
    <source>
        <strain evidence="1 2">GB2-A5</strain>
    </source>
</reference>
<accession>A0ABV0JSN6</accession>
<dbReference type="EMBL" id="JAMPKK010000030">
    <property type="protein sequence ID" value="MEP0865687.1"/>
    <property type="molecule type" value="Genomic_DNA"/>
</dbReference>
<protein>
    <submittedName>
        <fullName evidence="1">Uncharacterized protein</fullName>
    </submittedName>
</protein>
<name>A0ABV0JSN6_9CYAN</name>
<sequence length="54" mass="6341">MKNSDEDAISAIASVMLWWRMRDLLTYIVVENARSLNLYCGGECDPSVMLWWRM</sequence>
<evidence type="ECO:0000313" key="1">
    <source>
        <dbReference type="EMBL" id="MEP0865687.1"/>
    </source>
</evidence>